<protein>
    <submittedName>
        <fullName evidence="1">Uncharacterized protein</fullName>
    </submittedName>
</protein>
<name>A0A6M3LV23_9ZZZZ</name>
<dbReference type="EMBL" id="MT143401">
    <property type="protein sequence ID" value="QJA96445.1"/>
    <property type="molecule type" value="Genomic_DNA"/>
</dbReference>
<accession>A0A6M3LV23</accession>
<dbReference type="AlphaFoldDB" id="A0A6M3LV23"/>
<organism evidence="1">
    <name type="scientific">viral metagenome</name>
    <dbReference type="NCBI Taxonomy" id="1070528"/>
    <lineage>
        <taxon>unclassified sequences</taxon>
        <taxon>metagenomes</taxon>
        <taxon>organismal metagenomes</taxon>
    </lineage>
</organism>
<gene>
    <name evidence="1" type="ORF">MM415B08653_0005</name>
</gene>
<reference evidence="1" key="1">
    <citation type="submission" date="2020-03" db="EMBL/GenBank/DDBJ databases">
        <title>The deep terrestrial virosphere.</title>
        <authorList>
            <person name="Holmfeldt K."/>
            <person name="Nilsson E."/>
            <person name="Simone D."/>
            <person name="Lopez-Fernandez M."/>
            <person name="Wu X."/>
            <person name="de Brujin I."/>
            <person name="Lundin D."/>
            <person name="Andersson A."/>
            <person name="Bertilsson S."/>
            <person name="Dopson M."/>
        </authorList>
    </citation>
    <scope>NUCLEOTIDE SEQUENCE</scope>
    <source>
        <strain evidence="1">MM415B08653</strain>
    </source>
</reference>
<sequence>MPKSFKIGQLQNGYPDPCYTCIRTDTNYCKKCIDYNMAKEKKG</sequence>
<proteinExistence type="predicted"/>
<evidence type="ECO:0000313" key="1">
    <source>
        <dbReference type="EMBL" id="QJA96445.1"/>
    </source>
</evidence>